<dbReference type="InterPro" id="IPR038501">
    <property type="entry name" value="Spore_GerAC_C_sf"/>
</dbReference>
<dbReference type="Pfam" id="PF25198">
    <property type="entry name" value="Spore_GerAC_N"/>
    <property type="match status" value="1"/>
</dbReference>
<evidence type="ECO:0000256" key="7">
    <source>
        <dbReference type="ARBA" id="ARBA00023288"/>
    </source>
</evidence>
<accession>A0A2V5KF17</accession>
<comment type="subcellular location">
    <subcellularLocation>
        <location evidence="1">Membrane</location>
        <topology evidence="1">Lipid-anchor</topology>
    </subcellularLocation>
</comment>
<dbReference type="GO" id="GO:0009847">
    <property type="term" value="P:spore germination"/>
    <property type="evidence" value="ECO:0007669"/>
    <property type="project" value="InterPro"/>
</dbReference>
<gene>
    <name evidence="10" type="ORF">DLM86_00230</name>
</gene>
<dbReference type="NCBIfam" id="TIGR02887">
    <property type="entry name" value="spore_ger_x_C"/>
    <property type="match status" value="1"/>
</dbReference>
<dbReference type="Pfam" id="PF05504">
    <property type="entry name" value="Spore_GerAC"/>
    <property type="match status" value="1"/>
</dbReference>
<dbReference type="Proteomes" id="UP000247476">
    <property type="component" value="Unassembled WGS sequence"/>
</dbReference>
<dbReference type="AlphaFoldDB" id="A0A2V5KF17"/>
<evidence type="ECO:0008006" key="12">
    <source>
        <dbReference type="Google" id="ProtNLM"/>
    </source>
</evidence>
<dbReference type="EMBL" id="QJVJ01000001">
    <property type="protein sequence ID" value="PYI56914.1"/>
    <property type="molecule type" value="Genomic_DNA"/>
</dbReference>
<evidence type="ECO:0000256" key="1">
    <source>
        <dbReference type="ARBA" id="ARBA00004635"/>
    </source>
</evidence>
<evidence type="ECO:0000313" key="10">
    <source>
        <dbReference type="EMBL" id="PYI56914.1"/>
    </source>
</evidence>
<name>A0A2V5KF17_9BACL</name>
<keyword evidence="11" id="KW-1185">Reference proteome</keyword>
<comment type="similarity">
    <text evidence="2">Belongs to the GerABKC lipoprotein family.</text>
</comment>
<dbReference type="GO" id="GO:0016020">
    <property type="term" value="C:membrane"/>
    <property type="evidence" value="ECO:0007669"/>
    <property type="project" value="UniProtKB-SubCell"/>
</dbReference>
<evidence type="ECO:0000256" key="4">
    <source>
        <dbReference type="ARBA" id="ARBA00022729"/>
    </source>
</evidence>
<dbReference type="InterPro" id="IPR057336">
    <property type="entry name" value="GerAC_N"/>
</dbReference>
<protein>
    <recommendedName>
        <fullName evidence="12">Ger(X)C family spore germination protein</fullName>
    </recommendedName>
</protein>
<evidence type="ECO:0000259" key="9">
    <source>
        <dbReference type="Pfam" id="PF25198"/>
    </source>
</evidence>
<dbReference type="PANTHER" id="PTHR35789:SF1">
    <property type="entry name" value="SPORE GERMINATION PROTEIN B3"/>
    <property type="match status" value="1"/>
</dbReference>
<evidence type="ECO:0000256" key="2">
    <source>
        <dbReference type="ARBA" id="ARBA00007886"/>
    </source>
</evidence>
<comment type="caution">
    <text evidence="10">The sequence shown here is derived from an EMBL/GenBank/DDBJ whole genome shotgun (WGS) entry which is preliminary data.</text>
</comment>
<feature type="domain" description="Spore germination GerAC-like C-terminal" evidence="8">
    <location>
        <begin position="225"/>
        <end position="390"/>
    </location>
</feature>
<organism evidence="10 11">
    <name type="scientific">Paenibacillus flagellatus</name>
    <dbReference type="NCBI Taxonomy" id="2211139"/>
    <lineage>
        <taxon>Bacteria</taxon>
        <taxon>Bacillati</taxon>
        <taxon>Bacillota</taxon>
        <taxon>Bacilli</taxon>
        <taxon>Bacillales</taxon>
        <taxon>Paenibacillaceae</taxon>
        <taxon>Paenibacillus</taxon>
    </lineage>
</organism>
<dbReference type="InterPro" id="IPR046953">
    <property type="entry name" value="Spore_GerAC-like_C"/>
</dbReference>
<evidence type="ECO:0000313" key="11">
    <source>
        <dbReference type="Proteomes" id="UP000247476"/>
    </source>
</evidence>
<dbReference type="InterPro" id="IPR008844">
    <property type="entry name" value="Spore_GerAC-like"/>
</dbReference>
<keyword evidence="6" id="KW-0564">Palmitate</keyword>
<keyword evidence="3" id="KW-0309">Germination</keyword>
<reference evidence="10 11" key="1">
    <citation type="submission" date="2018-05" db="EMBL/GenBank/DDBJ databases">
        <title>Paenibacillus flagellatus sp. nov., isolated from selenium mineral soil.</title>
        <authorList>
            <person name="Dai X."/>
        </authorList>
    </citation>
    <scope>NUCLEOTIDE SEQUENCE [LARGE SCALE GENOMIC DNA]</scope>
    <source>
        <strain evidence="10 11">DXL2</strain>
    </source>
</reference>
<evidence type="ECO:0000256" key="6">
    <source>
        <dbReference type="ARBA" id="ARBA00023139"/>
    </source>
</evidence>
<keyword evidence="5" id="KW-0472">Membrane</keyword>
<dbReference type="Gene3D" id="3.30.300.210">
    <property type="entry name" value="Nutrient germinant receptor protein C, domain 3"/>
    <property type="match status" value="1"/>
</dbReference>
<feature type="domain" description="Spore germination protein N-terminal" evidence="9">
    <location>
        <begin position="49"/>
        <end position="215"/>
    </location>
</feature>
<keyword evidence="4" id="KW-0732">Signal</keyword>
<dbReference type="PANTHER" id="PTHR35789">
    <property type="entry name" value="SPORE GERMINATION PROTEIN B3"/>
    <property type="match status" value="1"/>
</dbReference>
<evidence type="ECO:0000256" key="5">
    <source>
        <dbReference type="ARBA" id="ARBA00023136"/>
    </source>
</evidence>
<keyword evidence="7" id="KW-0449">Lipoprotein</keyword>
<evidence type="ECO:0000259" key="8">
    <source>
        <dbReference type="Pfam" id="PF05504"/>
    </source>
</evidence>
<evidence type="ECO:0000256" key="3">
    <source>
        <dbReference type="ARBA" id="ARBA00022544"/>
    </source>
</evidence>
<proteinExistence type="inferred from homology"/>
<sequence length="393" mass="44814">MARRRLLLCDARAVFCDRCPCRPMEEEIMKRGLVRIALTLLLLLPGCADYNELDKLDLVLALGFDRTEDGDLQVTGISPVFSESAKTKQDVFRVQSRSLRESREKMNAVSNGTVVAGKVQMVLVGKRLLEHTTLFPHLDIMYRDAKTTTNAYLVAVDGTVSELMTASYPGKPAVQMYLRNMMDSAVRNGLTANVTLQKYHYMYYDRGSTAFLPEIARRGSELTVNGVALLNARDRYEMSLNRTETKQLLMLRNEAEFPMMLTADLPANGKRLPVSFSVKKARPRFRIEWQKTPHIRVSLDLHAEVTEYPSESELTKSIPELERNISRYFDRELSALLRKLQEHRVEPIGIGGRIRSLQHGRWKTIGENWPDTFAQSKVTVRTNVVIKRHGILK</sequence>